<dbReference type="AlphaFoldDB" id="A0A7R9EZC2"/>
<protein>
    <submittedName>
        <fullName evidence="1">Uncharacterized protein</fullName>
    </submittedName>
</protein>
<sequence>MWEYQEVSDYLIGWNRHVIMNMDCVVTSRISKRTRTTEYEPTDTESVSGPIVTSKFFAPYVCTCPLDGAYEGDKGSEVGLDT</sequence>
<gene>
    <name evidence="1" type="ORF">TBIB3V08_LOCUS6186</name>
</gene>
<reference evidence="1" key="1">
    <citation type="submission" date="2020-11" db="EMBL/GenBank/DDBJ databases">
        <authorList>
            <person name="Tran Van P."/>
        </authorList>
    </citation>
    <scope>NUCLEOTIDE SEQUENCE</scope>
</reference>
<evidence type="ECO:0000313" key="1">
    <source>
        <dbReference type="EMBL" id="CAD7443787.1"/>
    </source>
</evidence>
<accession>A0A7R9EZC2</accession>
<proteinExistence type="predicted"/>
<dbReference type="EMBL" id="OD566336">
    <property type="protein sequence ID" value="CAD7443787.1"/>
    <property type="molecule type" value="Genomic_DNA"/>
</dbReference>
<name>A0A7R9EZC2_9NEOP</name>
<organism evidence="1">
    <name type="scientific">Timema bartmani</name>
    <dbReference type="NCBI Taxonomy" id="61472"/>
    <lineage>
        <taxon>Eukaryota</taxon>
        <taxon>Metazoa</taxon>
        <taxon>Ecdysozoa</taxon>
        <taxon>Arthropoda</taxon>
        <taxon>Hexapoda</taxon>
        <taxon>Insecta</taxon>
        <taxon>Pterygota</taxon>
        <taxon>Neoptera</taxon>
        <taxon>Polyneoptera</taxon>
        <taxon>Phasmatodea</taxon>
        <taxon>Timematodea</taxon>
        <taxon>Timematoidea</taxon>
        <taxon>Timematidae</taxon>
        <taxon>Timema</taxon>
    </lineage>
</organism>